<keyword evidence="1" id="KW-1133">Transmembrane helix</keyword>
<evidence type="ECO:0000313" key="3">
    <source>
        <dbReference type="Proteomes" id="UP000521075"/>
    </source>
</evidence>
<feature type="transmembrane region" description="Helical" evidence="1">
    <location>
        <begin position="46"/>
        <end position="69"/>
    </location>
</feature>
<reference evidence="2 3" key="1">
    <citation type="submission" date="2020-07" db="EMBL/GenBank/DDBJ databases">
        <title>Sequencing the genomes of 1000 actinobacteria strains.</title>
        <authorList>
            <person name="Klenk H.-P."/>
        </authorList>
    </citation>
    <scope>NUCLEOTIDE SEQUENCE [LARGE SCALE GENOMIC DNA]</scope>
    <source>
        <strain evidence="2 3">DSM 15166</strain>
    </source>
</reference>
<keyword evidence="1" id="KW-0472">Membrane</keyword>
<sequence>MTADASTRSWRIGASFGSLYCALGSGLTVMSSLLLRSRAAAEPPLYWLLLAAGIGMILVGLGTTVVGLVRRHAPRSPINDDDEPGRLPFADVGIPGWIRPAIIAAAILIGGGCVAALVAAALHAAPWVGVAMIGAAVLGALTLSFAVVVYRIYGGEKIR</sequence>
<keyword evidence="1" id="KW-0812">Transmembrane</keyword>
<feature type="transmembrane region" description="Helical" evidence="1">
    <location>
        <begin position="12"/>
        <end position="34"/>
    </location>
</feature>
<feature type="transmembrane region" description="Helical" evidence="1">
    <location>
        <begin position="128"/>
        <end position="153"/>
    </location>
</feature>
<dbReference type="EMBL" id="JACCHJ010000001">
    <property type="protein sequence ID" value="NYK10523.1"/>
    <property type="molecule type" value="Genomic_DNA"/>
</dbReference>
<comment type="caution">
    <text evidence="2">The sequence shown here is derived from an EMBL/GenBank/DDBJ whole genome shotgun (WGS) entry which is preliminary data.</text>
</comment>
<accession>A0A853DS92</accession>
<organism evidence="2 3">
    <name type="scientific">Leifsonia naganoensis</name>
    <dbReference type="NCBI Taxonomy" id="150025"/>
    <lineage>
        <taxon>Bacteria</taxon>
        <taxon>Bacillati</taxon>
        <taxon>Actinomycetota</taxon>
        <taxon>Actinomycetes</taxon>
        <taxon>Micrococcales</taxon>
        <taxon>Microbacteriaceae</taxon>
        <taxon>Leifsonia</taxon>
    </lineage>
</organism>
<dbReference type="Proteomes" id="UP000521075">
    <property type="component" value="Unassembled WGS sequence"/>
</dbReference>
<protein>
    <submittedName>
        <fullName evidence="2">Uncharacterized protein</fullName>
    </submittedName>
</protein>
<proteinExistence type="predicted"/>
<dbReference type="AlphaFoldDB" id="A0A853DS92"/>
<keyword evidence="3" id="KW-1185">Reference proteome</keyword>
<feature type="transmembrane region" description="Helical" evidence="1">
    <location>
        <begin position="101"/>
        <end position="122"/>
    </location>
</feature>
<name>A0A853DS92_9MICO</name>
<gene>
    <name evidence="2" type="ORF">HNR14_002404</name>
</gene>
<evidence type="ECO:0000313" key="2">
    <source>
        <dbReference type="EMBL" id="NYK10523.1"/>
    </source>
</evidence>
<dbReference type="RefSeq" id="WP_179701246.1">
    <property type="nucleotide sequence ID" value="NZ_BAAAHA010000006.1"/>
</dbReference>
<evidence type="ECO:0000256" key="1">
    <source>
        <dbReference type="SAM" id="Phobius"/>
    </source>
</evidence>